<evidence type="ECO:0000256" key="1">
    <source>
        <dbReference type="SAM" id="SignalP"/>
    </source>
</evidence>
<feature type="chain" id="PRO_5038916048" description="Secreted protein" evidence="1">
    <location>
        <begin position="21"/>
        <end position="115"/>
    </location>
</feature>
<sequence>MRRVARWSAAIAVVVLSVLAAGVLTTGSGIAAGTAVAVAAGESHHECHGAPLQDVEHSAASPGRSAVSGAQDVVSTALPVCVLPAVSGPPTPVAPARVPPADSRVSTAELQVFRI</sequence>
<evidence type="ECO:0008006" key="4">
    <source>
        <dbReference type="Google" id="ProtNLM"/>
    </source>
</evidence>
<keyword evidence="3" id="KW-1185">Reference proteome</keyword>
<evidence type="ECO:0000313" key="2">
    <source>
        <dbReference type="EMBL" id="SFO45347.1"/>
    </source>
</evidence>
<reference evidence="2 3" key="1">
    <citation type="submission" date="2016-10" db="EMBL/GenBank/DDBJ databases">
        <authorList>
            <person name="de Groot N.N."/>
        </authorList>
    </citation>
    <scope>NUCLEOTIDE SEQUENCE [LARGE SCALE GENOMIC DNA]</scope>
    <source>
        <strain evidence="2 3">CGMCC 4.1877</strain>
    </source>
</reference>
<evidence type="ECO:0000313" key="3">
    <source>
        <dbReference type="Proteomes" id="UP000199614"/>
    </source>
</evidence>
<dbReference type="AlphaFoldDB" id="A0A1I5HAW2"/>
<protein>
    <recommendedName>
        <fullName evidence="4">Secreted protein</fullName>
    </recommendedName>
</protein>
<dbReference type="STRING" id="260086.SAMN05216207_10619"/>
<gene>
    <name evidence="2" type="ORF">SAMN05216207_10619</name>
</gene>
<name>A0A1I5HAW2_PSUAM</name>
<dbReference type="Proteomes" id="UP000199614">
    <property type="component" value="Unassembled WGS sequence"/>
</dbReference>
<keyword evidence="1" id="KW-0732">Signal</keyword>
<dbReference type="OrthoDB" id="10006034at2"/>
<dbReference type="RefSeq" id="WP_143105625.1">
    <property type="nucleotide sequence ID" value="NZ_FOUY01000061.1"/>
</dbReference>
<accession>A0A1I5HAW2</accession>
<dbReference type="EMBL" id="FOUY01000061">
    <property type="protein sequence ID" value="SFO45347.1"/>
    <property type="molecule type" value="Genomic_DNA"/>
</dbReference>
<organism evidence="2 3">
    <name type="scientific">Pseudonocardia ammonioxydans</name>
    <dbReference type="NCBI Taxonomy" id="260086"/>
    <lineage>
        <taxon>Bacteria</taxon>
        <taxon>Bacillati</taxon>
        <taxon>Actinomycetota</taxon>
        <taxon>Actinomycetes</taxon>
        <taxon>Pseudonocardiales</taxon>
        <taxon>Pseudonocardiaceae</taxon>
        <taxon>Pseudonocardia</taxon>
    </lineage>
</organism>
<proteinExistence type="predicted"/>
<feature type="signal peptide" evidence="1">
    <location>
        <begin position="1"/>
        <end position="20"/>
    </location>
</feature>